<dbReference type="PANTHER" id="PTHR11088">
    <property type="entry name" value="TRNA DIMETHYLALLYLTRANSFERASE"/>
    <property type="match status" value="1"/>
</dbReference>
<dbReference type="GO" id="GO:0005524">
    <property type="term" value="F:ATP binding"/>
    <property type="evidence" value="ECO:0007669"/>
    <property type="project" value="UniProtKB-KW"/>
</dbReference>
<dbReference type="GO" id="GO:0006400">
    <property type="term" value="P:tRNA modification"/>
    <property type="evidence" value="ECO:0007669"/>
    <property type="project" value="TreeGrafter"/>
</dbReference>
<dbReference type="GO" id="GO:0052381">
    <property type="term" value="F:tRNA dimethylallyltransferase activity"/>
    <property type="evidence" value="ECO:0007669"/>
    <property type="project" value="InterPro"/>
</dbReference>
<keyword evidence="10" id="KW-1185">Reference proteome</keyword>
<dbReference type="Pfam" id="PF01715">
    <property type="entry name" value="IPPT"/>
    <property type="match status" value="2"/>
</dbReference>
<dbReference type="Proteomes" id="UP001497480">
    <property type="component" value="Unassembled WGS sequence"/>
</dbReference>
<evidence type="ECO:0000313" key="9">
    <source>
        <dbReference type="EMBL" id="CAL0307975.1"/>
    </source>
</evidence>
<reference evidence="9 10" key="1">
    <citation type="submission" date="2024-03" db="EMBL/GenBank/DDBJ databases">
        <authorList>
            <person name="Martinez-Hernandez J."/>
        </authorList>
    </citation>
    <scope>NUCLEOTIDE SEQUENCE [LARGE SCALE GENOMIC DNA]</scope>
</reference>
<dbReference type="GO" id="GO:0005739">
    <property type="term" value="C:mitochondrion"/>
    <property type="evidence" value="ECO:0007669"/>
    <property type="project" value="TreeGrafter"/>
</dbReference>
<dbReference type="PANTHER" id="PTHR11088:SF86">
    <property type="entry name" value="ADENYLATE ISOPENTENYLTRANSFERASE 4-RELATED"/>
    <property type="match status" value="1"/>
</dbReference>
<gene>
    <name evidence="9" type="ORF">LLUT_LOCUS9035</name>
</gene>
<dbReference type="GO" id="GO:0052622">
    <property type="term" value="F:ATP/ADP dimethylallyltransferase activity"/>
    <property type="evidence" value="ECO:0007669"/>
    <property type="project" value="UniProtKB-EC"/>
</dbReference>
<evidence type="ECO:0000256" key="3">
    <source>
        <dbReference type="ARBA" id="ARBA00022712"/>
    </source>
</evidence>
<evidence type="ECO:0000256" key="6">
    <source>
        <dbReference type="ARBA" id="ARBA00051744"/>
    </source>
</evidence>
<name>A0AAV1WF34_LUPLU</name>
<comment type="similarity">
    <text evidence="1">Belongs to the IPP transferase family.</text>
</comment>
<evidence type="ECO:0000256" key="4">
    <source>
        <dbReference type="ARBA" id="ARBA00022741"/>
    </source>
</evidence>
<keyword evidence="4" id="KW-0547">Nucleotide-binding</keyword>
<accession>A0AAV1WF34</accession>
<proteinExistence type="inferred from homology"/>
<dbReference type="Gene3D" id="3.40.50.300">
    <property type="entry name" value="P-loop containing nucleotide triphosphate hydrolases"/>
    <property type="match status" value="1"/>
</dbReference>
<evidence type="ECO:0000256" key="7">
    <source>
        <dbReference type="ARBA" id="ARBA00052386"/>
    </source>
</evidence>
<dbReference type="InterPro" id="IPR018022">
    <property type="entry name" value="IPT"/>
</dbReference>
<protein>
    <recommendedName>
        <fullName evidence="8">adenylate dimethylallyltransferase (ADP/ATP-dependent)</fullName>
        <ecNumber evidence="8">2.5.1.112</ecNumber>
    </recommendedName>
</protein>
<evidence type="ECO:0000256" key="5">
    <source>
        <dbReference type="ARBA" id="ARBA00022840"/>
    </source>
</evidence>
<comment type="catalytic activity">
    <reaction evidence="6">
        <text>dimethylallyl diphosphate + ATP = N(6)-(dimethylallyl)adenosine 5'-triphosphate + diphosphate</text>
        <dbReference type="Rhea" id="RHEA:36331"/>
        <dbReference type="ChEBI" id="CHEBI:30616"/>
        <dbReference type="ChEBI" id="CHEBI:33019"/>
        <dbReference type="ChEBI" id="CHEBI:57623"/>
        <dbReference type="ChEBI" id="CHEBI:73532"/>
        <dbReference type="EC" id="2.5.1.112"/>
    </reaction>
</comment>
<organism evidence="9 10">
    <name type="scientific">Lupinus luteus</name>
    <name type="common">European yellow lupine</name>
    <dbReference type="NCBI Taxonomy" id="3873"/>
    <lineage>
        <taxon>Eukaryota</taxon>
        <taxon>Viridiplantae</taxon>
        <taxon>Streptophyta</taxon>
        <taxon>Embryophyta</taxon>
        <taxon>Tracheophyta</taxon>
        <taxon>Spermatophyta</taxon>
        <taxon>Magnoliopsida</taxon>
        <taxon>eudicotyledons</taxon>
        <taxon>Gunneridae</taxon>
        <taxon>Pentapetalae</taxon>
        <taxon>rosids</taxon>
        <taxon>fabids</taxon>
        <taxon>Fabales</taxon>
        <taxon>Fabaceae</taxon>
        <taxon>Papilionoideae</taxon>
        <taxon>50 kb inversion clade</taxon>
        <taxon>genistoids sensu lato</taxon>
        <taxon>core genistoids</taxon>
        <taxon>Genisteae</taxon>
        <taxon>Lupinus</taxon>
    </lineage>
</organism>
<sequence>MRPPHFITNSNHHSLPIFAAVNNTVCMDAKFHHRHRRKDKVVVIMGATGAGKSRLSIDLATHFFPYSEIINSDKIQLYKGLNITTNQIPIEERNGVPHHLLGELDPTNGEFTPSEYRRRAGELITDITSRRKVPILVGGSNSLIHALLVERFNPELSVFDQFDELSPTIQNELTRLRYECCFLWVDVSFQVLSDYLLKRVDEMLDSGMVDELAEFFDPESDDLDYDSAHRSGMRKAIGVPEFDRYFKEYPPPFRKRGCCWVGEDRVRKGAYDFAVRAIKDNTCQLAKRQIEKIVRLKRAGWDLRRIDATAAFRAMLDGGGRWSEIWGREVLEPSVKIVKRLVLE</sequence>
<comment type="catalytic activity">
    <reaction evidence="7">
        <text>dimethylallyl diphosphate + ADP = N(6)-(dimethylallyl)adenosine 5'-diphosphate + diphosphate</text>
        <dbReference type="Rhea" id="RHEA:36327"/>
        <dbReference type="ChEBI" id="CHEBI:33019"/>
        <dbReference type="ChEBI" id="CHEBI:57623"/>
        <dbReference type="ChEBI" id="CHEBI:73533"/>
        <dbReference type="ChEBI" id="CHEBI:456216"/>
        <dbReference type="EC" id="2.5.1.112"/>
    </reaction>
</comment>
<keyword evidence="2" id="KW-0808">Transferase</keyword>
<evidence type="ECO:0000313" key="10">
    <source>
        <dbReference type="Proteomes" id="UP001497480"/>
    </source>
</evidence>
<dbReference type="EMBL" id="CAXHTB010000006">
    <property type="protein sequence ID" value="CAL0307975.1"/>
    <property type="molecule type" value="Genomic_DNA"/>
</dbReference>
<dbReference type="InterPro" id="IPR039657">
    <property type="entry name" value="Dimethylallyltransferase"/>
</dbReference>
<evidence type="ECO:0000256" key="2">
    <source>
        <dbReference type="ARBA" id="ARBA00022679"/>
    </source>
</evidence>
<dbReference type="GO" id="GO:0009824">
    <property type="term" value="F:AMP dimethylallyltransferase activity"/>
    <property type="evidence" value="ECO:0007669"/>
    <property type="project" value="TreeGrafter"/>
</dbReference>
<keyword evidence="5" id="KW-0067">ATP-binding</keyword>
<dbReference type="HAMAP" id="MF_00185">
    <property type="entry name" value="IPP_trans"/>
    <property type="match status" value="1"/>
</dbReference>
<dbReference type="InterPro" id="IPR027417">
    <property type="entry name" value="P-loop_NTPase"/>
</dbReference>
<dbReference type="FunFam" id="1.10.287.890:FF:000003">
    <property type="entry name" value="Adenylate isopentenyltransferase"/>
    <property type="match status" value="1"/>
</dbReference>
<dbReference type="Gene3D" id="1.10.287.890">
    <property type="entry name" value="Crystal structure of tRNA isopentenylpyrophosphate transferase (bh2366) domain"/>
    <property type="match status" value="1"/>
</dbReference>
<evidence type="ECO:0000256" key="1">
    <source>
        <dbReference type="ARBA" id="ARBA00005842"/>
    </source>
</evidence>
<dbReference type="SUPFAM" id="SSF52540">
    <property type="entry name" value="P-loop containing nucleoside triphosphate hydrolases"/>
    <property type="match status" value="1"/>
</dbReference>
<evidence type="ECO:0000256" key="8">
    <source>
        <dbReference type="ARBA" id="ARBA00066838"/>
    </source>
</evidence>
<keyword evidence="3" id="KW-0203">Cytokinin biosynthesis</keyword>
<dbReference type="GO" id="GO:0009691">
    <property type="term" value="P:cytokinin biosynthetic process"/>
    <property type="evidence" value="ECO:0007669"/>
    <property type="project" value="UniProtKB-KW"/>
</dbReference>
<dbReference type="AlphaFoldDB" id="A0AAV1WF34"/>
<comment type="caution">
    <text evidence="9">The sequence shown here is derived from an EMBL/GenBank/DDBJ whole genome shotgun (WGS) entry which is preliminary data.</text>
</comment>
<dbReference type="EC" id="2.5.1.112" evidence="8"/>